<dbReference type="Proteomes" id="UP000308600">
    <property type="component" value="Unassembled WGS sequence"/>
</dbReference>
<organism evidence="1 2">
    <name type="scientific">Pluteus cervinus</name>
    <dbReference type="NCBI Taxonomy" id="181527"/>
    <lineage>
        <taxon>Eukaryota</taxon>
        <taxon>Fungi</taxon>
        <taxon>Dikarya</taxon>
        <taxon>Basidiomycota</taxon>
        <taxon>Agaricomycotina</taxon>
        <taxon>Agaricomycetes</taxon>
        <taxon>Agaricomycetidae</taxon>
        <taxon>Agaricales</taxon>
        <taxon>Pluteineae</taxon>
        <taxon>Pluteaceae</taxon>
        <taxon>Pluteus</taxon>
    </lineage>
</organism>
<evidence type="ECO:0000313" key="2">
    <source>
        <dbReference type="Proteomes" id="UP000308600"/>
    </source>
</evidence>
<sequence>MVLKVYGSTDSPCTQRLALICHEKRVPFELFVVDMKGGEHKSATYVEKQPFGQIPYIDDDGFILFESRAICRYICAKYPDQGTPLVPKDPKALALMEQGASIESTNFDFNVSVIVGEKFNPMRGFTTNEALVSERLALLTTRLAGYEAILGKQKYIAGDELTLVDLFHIPYGEFLLRLGVDILVNGSFPNVSRWWKDISSRPTWKKVHAGLVSVQSYD</sequence>
<accession>A0ACD3AIS3</accession>
<evidence type="ECO:0000313" key="1">
    <source>
        <dbReference type="EMBL" id="TFK65104.1"/>
    </source>
</evidence>
<name>A0ACD3AIS3_9AGAR</name>
<keyword evidence="2" id="KW-1185">Reference proteome</keyword>
<reference evidence="1 2" key="1">
    <citation type="journal article" date="2019" name="Nat. Ecol. Evol.">
        <title>Megaphylogeny resolves global patterns of mushroom evolution.</title>
        <authorList>
            <person name="Varga T."/>
            <person name="Krizsan K."/>
            <person name="Foldi C."/>
            <person name="Dima B."/>
            <person name="Sanchez-Garcia M."/>
            <person name="Sanchez-Ramirez S."/>
            <person name="Szollosi G.J."/>
            <person name="Szarkandi J.G."/>
            <person name="Papp V."/>
            <person name="Albert L."/>
            <person name="Andreopoulos W."/>
            <person name="Angelini C."/>
            <person name="Antonin V."/>
            <person name="Barry K.W."/>
            <person name="Bougher N.L."/>
            <person name="Buchanan P."/>
            <person name="Buyck B."/>
            <person name="Bense V."/>
            <person name="Catcheside P."/>
            <person name="Chovatia M."/>
            <person name="Cooper J."/>
            <person name="Damon W."/>
            <person name="Desjardin D."/>
            <person name="Finy P."/>
            <person name="Geml J."/>
            <person name="Haridas S."/>
            <person name="Hughes K."/>
            <person name="Justo A."/>
            <person name="Karasinski D."/>
            <person name="Kautmanova I."/>
            <person name="Kiss B."/>
            <person name="Kocsube S."/>
            <person name="Kotiranta H."/>
            <person name="LaButti K.M."/>
            <person name="Lechner B.E."/>
            <person name="Liimatainen K."/>
            <person name="Lipzen A."/>
            <person name="Lukacs Z."/>
            <person name="Mihaltcheva S."/>
            <person name="Morgado L.N."/>
            <person name="Niskanen T."/>
            <person name="Noordeloos M.E."/>
            <person name="Ohm R.A."/>
            <person name="Ortiz-Santana B."/>
            <person name="Ovrebo C."/>
            <person name="Racz N."/>
            <person name="Riley R."/>
            <person name="Savchenko A."/>
            <person name="Shiryaev A."/>
            <person name="Soop K."/>
            <person name="Spirin V."/>
            <person name="Szebenyi C."/>
            <person name="Tomsovsky M."/>
            <person name="Tulloss R.E."/>
            <person name="Uehling J."/>
            <person name="Grigoriev I.V."/>
            <person name="Vagvolgyi C."/>
            <person name="Papp T."/>
            <person name="Martin F.M."/>
            <person name="Miettinen O."/>
            <person name="Hibbett D.S."/>
            <person name="Nagy L.G."/>
        </authorList>
    </citation>
    <scope>NUCLEOTIDE SEQUENCE [LARGE SCALE GENOMIC DNA]</scope>
    <source>
        <strain evidence="1 2">NL-1719</strain>
    </source>
</reference>
<protein>
    <submittedName>
        <fullName evidence="1">Glutathione S-transferase</fullName>
    </submittedName>
</protein>
<gene>
    <name evidence="1" type="ORF">BDN72DRAFT_846030</name>
</gene>
<proteinExistence type="predicted"/>
<dbReference type="EMBL" id="ML208448">
    <property type="protein sequence ID" value="TFK65104.1"/>
    <property type="molecule type" value="Genomic_DNA"/>
</dbReference>